<sequence>RAIDYLGKPGGFLNDANVRIPLPGSVDKIASGLRAVGQGALVDEFETTMNKAAETAIPKTLDIVKDTVQNMTLEDAANILNGGDDAATRYLREKAGPSLEKAIKPIVSQATDQVGATASYKQLTANAGGGMLGGLLGGGSALDLDSYVTEKTLDGLFYKLAQEEKAIRQNPVARSTDLLKQVFGR</sequence>
<name>A0A831WBT1_9GAMM</name>
<feature type="non-terminal residue" evidence="1">
    <location>
        <position position="1"/>
    </location>
</feature>
<dbReference type="AlphaFoldDB" id="A0A831WBT1"/>
<dbReference type="Pfam" id="PF13852">
    <property type="entry name" value="DUF4197"/>
    <property type="match status" value="1"/>
</dbReference>
<accession>A0A831WBT1</accession>
<gene>
    <name evidence="1" type="ORF">ENJ12_13405</name>
</gene>
<dbReference type="InterPro" id="IPR025245">
    <property type="entry name" value="DUF4197"/>
</dbReference>
<organism evidence="1">
    <name type="scientific">Thiolapillus brandeum</name>
    <dbReference type="NCBI Taxonomy" id="1076588"/>
    <lineage>
        <taxon>Bacteria</taxon>
        <taxon>Pseudomonadati</taxon>
        <taxon>Pseudomonadota</taxon>
        <taxon>Gammaproteobacteria</taxon>
        <taxon>Chromatiales</taxon>
        <taxon>Sedimenticolaceae</taxon>
        <taxon>Thiolapillus</taxon>
    </lineage>
</organism>
<evidence type="ECO:0000313" key="1">
    <source>
        <dbReference type="EMBL" id="HEC07847.1"/>
    </source>
</evidence>
<proteinExistence type="predicted"/>
<dbReference type="EMBL" id="DRLF01000463">
    <property type="protein sequence ID" value="HEC07847.1"/>
    <property type="molecule type" value="Genomic_DNA"/>
</dbReference>
<protein>
    <submittedName>
        <fullName evidence="1">DUF4197 domain-containing protein</fullName>
    </submittedName>
</protein>
<comment type="caution">
    <text evidence="1">The sequence shown here is derived from an EMBL/GenBank/DDBJ whole genome shotgun (WGS) entry which is preliminary data.</text>
</comment>
<dbReference type="Proteomes" id="UP000886339">
    <property type="component" value="Unassembled WGS sequence"/>
</dbReference>
<reference evidence="1" key="1">
    <citation type="journal article" date="2020" name="mSystems">
        <title>Genome- and Community-Level Interaction Insights into Carbon Utilization and Element Cycling Functions of Hydrothermarchaeota in Hydrothermal Sediment.</title>
        <authorList>
            <person name="Zhou Z."/>
            <person name="Liu Y."/>
            <person name="Xu W."/>
            <person name="Pan J."/>
            <person name="Luo Z.H."/>
            <person name="Li M."/>
        </authorList>
    </citation>
    <scope>NUCLEOTIDE SEQUENCE [LARGE SCALE GENOMIC DNA]</scope>
    <source>
        <strain evidence="1">HyVt-458</strain>
    </source>
</reference>